<keyword evidence="9 19" id="KW-0106">Calcium</keyword>
<dbReference type="GO" id="GO:0010498">
    <property type="term" value="P:proteasomal protein catabolic process"/>
    <property type="evidence" value="ECO:0007669"/>
    <property type="project" value="UniProtKB-ARBA"/>
</dbReference>
<evidence type="ECO:0000256" key="8">
    <source>
        <dbReference type="ARBA" id="ARBA00022824"/>
    </source>
</evidence>
<keyword evidence="11 22" id="KW-1133">Transmembrane helix</keyword>
<dbReference type="Proteomes" id="UP001165740">
    <property type="component" value="Chromosome 9"/>
</dbReference>
<evidence type="ECO:0000313" key="24">
    <source>
        <dbReference type="RefSeq" id="XP_055897898.1"/>
    </source>
</evidence>
<dbReference type="InterPro" id="IPR001382">
    <property type="entry name" value="Glyco_hydro_47"/>
</dbReference>
<dbReference type="GO" id="GO:0005789">
    <property type="term" value="C:endoplasmic reticulum membrane"/>
    <property type="evidence" value="ECO:0007669"/>
    <property type="project" value="UniProtKB-SubCell"/>
</dbReference>
<comment type="similarity">
    <text evidence="4 21">Belongs to the glycosyl hydrolase 47 family.</text>
</comment>
<keyword evidence="5 22" id="KW-0812">Transmembrane</keyword>
<evidence type="ECO:0000256" key="15">
    <source>
        <dbReference type="ARBA" id="ARBA00047669"/>
    </source>
</evidence>
<evidence type="ECO:0000256" key="12">
    <source>
        <dbReference type="ARBA" id="ARBA00023136"/>
    </source>
</evidence>
<keyword evidence="14 21" id="KW-0326">Glycosidase</keyword>
<dbReference type="GeneID" id="106053864"/>
<feature type="transmembrane region" description="Helical" evidence="22">
    <location>
        <begin position="43"/>
        <end position="64"/>
    </location>
</feature>
<comment type="function">
    <text evidence="17">Involved in glycoprotein quality control targeting of misfolded glycoproteins for degradation. It primarily trims a single alpha-1,2-linked mannose residue from Man(9)GlcNAc(2) to produce Man(8)GlcNAc(2), but at high enzyme concentrations, as found in the ER quality control compartment (ERQC), it further trims the carbohydrates to Man(5-6)GlcNAc(2).</text>
</comment>
<evidence type="ECO:0000256" key="17">
    <source>
        <dbReference type="ARBA" id="ARBA00053655"/>
    </source>
</evidence>
<comment type="catalytic activity">
    <reaction evidence="15">
        <text>N(4)-(alpha-D-Man-(1-&gt;2)-alpha-D-Man-(1-&gt;2)-alpha-D-Man-(1-&gt;3)-[alpha-D-Man-(1-&gt;3)-[alpha-D-Man-(1-&gt;2)-alpha-D-Man-(1-&gt;6)]-alpha-D-Man-(1-&gt;6)]-beta-D-Man-(1-&gt;4)-beta-D-GlcNAc-(1-&gt;4)-beta-D-GlcNAc)-L-asparaginyl-[protein] (N-glucan mannose isomer 8A1,2,3B1,3) + 3 H2O = N(4)-(alpha-D-Man-(1-&gt;3)-[alpha-D-Man-(1-&gt;3)-[alpha-D-Man-(1-&gt;6)]-alpha-D-Man-(1-&gt;6)]-beta-D-Man-(1-&gt;4)-beta-D-GlcNAc-(1-&gt;4)-beta-D-GlcNAc)-L-asparaginyl-[protein] (N-glucan mannose isomer 5A1,2) + 3 beta-D-mannose</text>
        <dbReference type="Rhea" id="RHEA:56028"/>
        <dbReference type="Rhea" id="RHEA-COMP:14358"/>
        <dbReference type="Rhea" id="RHEA-COMP:14367"/>
        <dbReference type="ChEBI" id="CHEBI:15377"/>
        <dbReference type="ChEBI" id="CHEBI:28563"/>
        <dbReference type="ChEBI" id="CHEBI:59087"/>
        <dbReference type="ChEBI" id="CHEBI:60628"/>
        <dbReference type="EC" id="3.2.1.113"/>
    </reaction>
</comment>
<keyword evidence="7 21" id="KW-0378">Hydrolase</keyword>
<evidence type="ECO:0000313" key="25">
    <source>
        <dbReference type="RefSeq" id="XP_055897899.1"/>
    </source>
</evidence>
<evidence type="ECO:0000256" key="18">
    <source>
        <dbReference type="PIRSR" id="PIRSR601382-1"/>
    </source>
</evidence>
<evidence type="ECO:0000256" key="7">
    <source>
        <dbReference type="ARBA" id="ARBA00022801"/>
    </source>
</evidence>
<dbReference type="PANTHER" id="PTHR11742:SF55">
    <property type="entry name" value="ENDOPLASMIC RETICULUM MANNOSYL-OLIGOSACCHARIDE 1,2-ALPHA-MANNOSIDASE"/>
    <property type="match status" value="1"/>
</dbReference>
<dbReference type="PANTHER" id="PTHR11742">
    <property type="entry name" value="MANNOSYL-OLIGOSACCHARIDE ALPHA-1,2-MANNOSIDASE-RELATED"/>
    <property type="match status" value="1"/>
</dbReference>
<proteinExistence type="inferred from homology"/>
<evidence type="ECO:0000256" key="10">
    <source>
        <dbReference type="ARBA" id="ARBA00022968"/>
    </source>
</evidence>
<dbReference type="OMA" id="AAFKHSW"/>
<keyword evidence="10" id="KW-0735">Signal-anchor</keyword>
<evidence type="ECO:0000256" key="22">
    <source>
        <dbReference type="SAM" id="Phobius"/>
    </source>
</evidence>
<evidence type="ECO:0000256" key="3">
    <source>
        <dbReference type="ARBA" id="ARBA00004922"/>
    </source>
</evidence>
<comment type="cofactor">
    <cofactor evidence="1 19">
        <name>Ca(2+)</name>
        <dbReference type="ChEBI" id="CHEBI:29108"/>
    </cofactor>
</comment>
<evidence type="ECO:0000256" key="21">
    <source>
        <dbReference type="RuleBase" id="RU361193"/>
    </source>
</evidence>
<evidence type="ECO:0000256" key="14">
    <source>
        <dbReference type="ARBA" id="ARBA00023295"/>
    </source>
</evidence>
<feature type="disulfide bond" evidence="20">
    <location>
        <begin position="430"/>
        <end position="459"/>
    </location>
</feature>
<feature type="active site" evidence="18">
    <location>
        <position position="365"/>
    </location>
</feature>
<keyword evidence="13 20" id="KW-1015">Disulfide bond</keyword>
<comment type="subcellular location">
    <subcellularLocation>
        <location evidence="2">Endoplasmic reticulum membrane</location>
        <topology evidence="2">Single-pass type II membrane protein</topology>
    </subcellularLocation>
</comment>
<evidence type="ECO:0000256" key="1">
    <source>
        <dbReference type="ARBA" id="ARBA00001913"/>
    </source>
</evidence>
<evidence type="ECO:0000256" key="13">
    <source>
        <dbReference type="ARBA" id="ARBA00023157"/>
    </source>
</evidence>
<dbReference type="OrthoDB" id="8118055at2759"/>
<keyword evidence="8" id="KW-0256">Endoplasmic reticulum</keyword>
<comment type="catalytic activity">
    <reaction evidence="16">
        <text>N(4)-(alpha-D-Man-(1-&gt;2)-alpha-D-Man-(1-&gt;2)-alpha-D-Man-(1-&gt;3)-[alpha-D-Man-(1-&gt;2)-alpha-D-Man-(1-&gt;3)-[alpha-D-Man-(1-&gt;2)-alpha-D-Man-(1-&gt;6)]-alpha-D-Man-(1-&gt;6)]-beta-D-Man-(1-&gt;4)-beta-D-GlcNAc-(1-&gt;4)-beta-D-GlcNAc)-L-asparaginyl-[protein] (N-glucan mannose isomer 9A1,2,3B1,2,3) + 4 H2O = N(4)-(alpha-D-Man-(1-&gt;3)-[alpha-D-Man-(1-&gt;3)-[alpha-D-Man-(1-&gt;6)]-alpha-D-Man-(1-&gt;6)]-beta-D-Man-(1-&gt;4)-beta-D-GlcNAc-(1-&gt;4)-beta-D-GlcNAc)-L-asparaginyl-[protein] (N-glucan mannose isomer 5A1,2) + 4 beta-D-mannose</text>
        <dbReference type="Rhea" id="RHEA:56008"/>
        <dbReference type="Rhea" id="RHEA-COMP:14356"/>
        <dbReference type="Rhea" id="RHEA-COMP:14367"/>
        <dbReference type="ChEBI" id="CHEBI:15377"/>
        <dbReference type="ChEBI" id="CHEBI:28563"/>
        <dbReference type="ChEBI" id="CHEBI:59087"/>
        <dbReference type="ChEBI" id="CHEBI:139493"/>
        <dbReference type="EC" id="3.2.1.113"/>
    </reaction>
</comment>
<evidence type="ECO:0000256" key="16">
    <source>
        <dbReference type="ARBA" id="ARBA00048605"/>
    </source>
</evidence>
<dbReference type="GO" id="GO:0005509">
    <property type="term" value="F:calcium ion binding"/>
    <property type="evidence" value="ECO:0007669"/>
    <property type="project" value="InterPro"/>
</dbReference>
<dbReference type="InterPro" id="IPR012341">
    <property type="entry name" value="6hp_glycosidase-like_sf"/>
</dbReference>
<feature type="active site" evidence="18">
    <location>
        <position position="501"/>
    </location>
</feature>
<protein>
    <recommendedName>
        <fullName evidence="21">alpha-1,2-Mannosidase</fullName>
        <ecNumber evidence="21">3.2.1.-</ecNumber>
    </recommendedName>
</protein>
<dbReference type="InterPro" id="IPR050749">
    <property type="entry name" value="Glycosyl_Hydrolase_47"/>
</dbReference>
<dbReference type="RefSeq" id="XP_055897899.1">
    <property type="nucleotide sequence ID" value="XM_056041924.1"/>
</dbReference>
<keyword evidence="12 22" id="KW-0472">Membrane</keyword>
<feature type="active site" description="Proton donor" evidence="18">
    <location>
        <position position="473"/>
    </location>
</feature>
<keyword evidence="23" id="KW-1185">Reference proteome</keyword>
<feature type="active site" description="Proton donor" evidence="18">
    <location>
        <position position="233"/>
    </location>
</feature>
<accession>A0A9W3BE87</accession>
<gene>
    <name evidence="24 25" type="primary">LOC106053864</name>
</gene>
<evidence type="ECO:0000256" key="11">
    <source>
        <dbReference type="ARBA" id="ARBA00022989"/>
    </source>
</evidence>
<dbReference type="GO" id="GO:0004571">
    <property type="term" value="F:mannosyl-oligosaccharide 1,2-alpha-mannosidase activity"/>
    <property type="evidence" value="ECO:0007669"/>
    <property type="project" value="UniProtKB-EC"/>
</dbReference>
<reference evidence="24 25" key="1">
    <citation type="submission" date="2025-04" db="UniProtKB">
        <authorList>
            <consortium name="RefSeq"/>
        </authorList>
    </citation>
    <scope>IDENTIFICATION</scope>
</reference>
<evidence type="ECO:0000313" key="23">
    <source>
        <dbReference type="Proteomes" id="UP001165740"/>
    </source>
</evidence>
<sequence length="604" mass="68789">MSAAFKRDVSINLGYYDDALGDVSRKRQSILRSWRRLSSLQRMVIGLLLFATLIIAIFVLPGILNKDNLLSSDPDIKKVHSDTDKLFGDLHQIQNVEQLGDKLDSLKQKAEEDQLKEKDRGGGLKVEQVVPPVDEHSEISSYEFFAQEPNAKQKQIIDAFKHAWAAYKKYAWGHDELHPISKTSSEWFGTGLTLVDSLDTLVIMGLKEEYEEAKEWVEKQLSFNVDNYVNLFEITIRNLGALLATYHLTGDDVMKTKAIDLGKRLLPAFNHGSKIPFSDVNLANGVARPPKWGPDSSTSEVTTIQLEFRDLSRVSGDKVYDEAVHEVSMHIHELPKTDGLIPIFINANSGDFRPGSTITMGARADSYYEYLLKQWLQSGKKLVVFKEDFISSYEGVKKSLMRRSEPSKLLFIGELLNGRNFSPKMDHLACFYPGTLALAYHNGLGDEYLESAKEVLKTCWEMYNRMPTRLSPEITYFNLAEGVAEDLIVKPLDAHNLLRPETVESMFYLYRITGDQKYRDQGWQIFLAFEKHTKLKESGYSSINNVKDAGNPRFRDKMESFFLSETLKYLYLLFSDDPKLIPLDNYVFNSEGHPLPVFKDSVVP</sequence>
<evidence type="ECO:0000256" key="5">
    <source>
        <dbReference type="ARBA" id="ARBA00022692"/>
    </source>
</evidence>
<dbReference type="GO" id="GO:0005975">
    <property type="term" value="P:carbohydrate metabolic process"/>
    <property type="evidence" value="ECO:0007669"/>
    <property type="project" value="InterPro"/>
</dbReference>
<evidence type="ECO:0000256" key="4">
    <source>
        <dbReference type="ARBA" id="ARBA00007658"/>
    </source>
</evidence>
<dbReference type="FunFam" id="1.50.10.10:FF:000010">
    <property type="entry name" value="alpha-1,2-Mannosidase"/>
    <property type="match status" value="1"/>
</dbReference>
<evidence type="ECO:0000256" key="19">
    <source>
        <dbReference type="PIRSR" id="PIRSR601382-2"/>
    </source>
</evidence>
<dbReference type="EC" id="3.2.1.-" evidence="21"/>
<dbReference type="PRINTS" id="PR00747">
    <property type="entry name" value="GLYHDRLASE47"/>
</dbReference>
<keyword evidence="6 19" id="KW-0479">Metal-binding</keyword>
<evidence type="ECO:0000256" key="2">
    <source>
        <dbReference type="ARBA" id="ARBA00004648"/>
    </source>
</evidence>
<dbReference type="SUPFAM" id="SSF48225">
    <property type="entry name" value="Seven-hairpin glycosidases"/>
    <property type="match status" value="1"/>
</dbReference>
<dbReference type="AlphaFoldDB" id="A0A9W3BE87"/>
<evidence type="ECO:0000256" key="9">
    <source>
        <dbReference type="ARBA" id="ARBA00022837"/>
    </source>
</evidence>
<evidence type="ECO:0000256" key="6">
    <source>
        <dbReference type="ARBA" id="ARBA00022723"/>
    </source>
</evidence>
<organism evidence="23 25">
    <name type="scientific">Biomphalaria glabrata</name>
    <name type="common">Bloodfluke planorb</name>
    <name type="synonym">Freshwater snail</name>
    <dbReference type="NCBI Taxonomy" id="6526"/>
    <lineage>
        <taxon>Eukaryota</taxon>
        <taxon>Metazoa</taxon>
        <taxon>Spiralia</taxon>
        <taxon>Lophotrochozoa</taxon>
        <taxon>Mollusca</taxon>
        <taxon>Gastropoda</taxon>
        <taxon>Heterobranchia</taxon>
        <taxon>Euthyneura</taxon>
        <taxon>Panpulmonata</taxon>
        <taxon>Hygrophila</taxon>
        <taxon>Lymnaeoidea</taxon>
        <taxon>Planorbidae</taxon>
        <taxon>Biomphalaria</taxon>
    </lineage>
</organism>
<dbReference type="Gene3D" id="1.50.10.10">
    <property type="match status" value="1"/>
</dbReference>
<dbReference type="RefSeq" id="XP_055897898.1">
    <property type="nucleotide sequence ID" value="XM_056041923.1"/>
</dbReference>
<dbReference type="InterPro" id="IPR036026">
    <property type="entry name" value="Seven-hairpin_glycosidases"/>
</dbReference>
<dbReference type="Pfam" id="PF01532">
    <property type="entry name" value="Glyco_hydro_47"/>
    <property type="match status" value="1"/>
</dbReference>
<feature type="binding site" evidence="19">
    <location>
        <position position="590"/>
    </location>
    <ligand>
        <name>Ca(2+)</name>
        <dbReference type="ChEBI" id="CHEBI:29108"/>
    </ligand>
</feature>
<comment type="pathway">
    <text evidence="3">Protein modification; protein glycosylation.</text>
</comment>
<dbReference type="GO" id="GO:0034976">
    <property type="term" value="P:response to endoplasmic reticulum stress"/>
    <property type="evidence" value="ECO:0007669"/>
    <property type="project" value="UniProtKB-ARBA"/>
</dbReference>
<evidence type="ECO:0000256" key="20">
    <source>
        <dbReference type="PIRSR" id="PIRSR601382-3"/>
    </source>
</evidence>
<name>A0A9W3BE87_BIOGL</name>